<feature type="repeat" description="WD" evidence="1">
    <location>
        <begin position="81"/>
        <end position="110"/>
    </location>
</feature>
<dbReference type="GeneID" id="108674975"/>
<keyword evidence="4" id="KW-1185">Reference proteome</keyword>
<dbReference type="InterPro" id="IPR036322">
    <property type="entry name" value="WD40_repeat_dom_sf"/>
</dbReference>
<dbReference type="SUPFAM" id="SSF50978">
    <property type="entry name" value="WD40 repeat-like"/>
    <property type="match status" value="1"/>
</dbReference>
<organism evidence="4 5">
    <name type="scientific">Hyalella azteca</name>
    <name type="common">Amphipod</name>
    <dbReference type="NCBI Taxonomy" id="294128"/>
    <lineage>
        <taxon>Eukaryota</taxon>
        <taxon>Metazoa</taxon>
        <taxon>Ecdysozoa</taxon>
        <taxon>Arthropoda</taxon>
        <taxon>Crustacea</taxon>
        <taxon>Multicrustacea</taxon>
        <taxon>Malacostraca</taxon>
        <taxon>Eumalacostraca</taxon>
        <taxon>Peracarida</taxon>
        <taxon>Amphipoda</taxon>
        <taxon>Senticaudata</taxon>
        <taxon>Talitrida</taxon>
        <taxon>Talitroidea</taxon>
        <taxon>Hyalellidae</taxon>
        <taxon>Hyalella</taxon>
    </lineage>
</organism>
<evidence type="ECO:0000256" key="3">
    <source>
        <dbReference type="SAM" id="SignalP"/>
    </source>
</evidence>
<feature type="signal peptide" evidence="3">
    <location>
        <begin position="1"/>
        <end position="22"/>
    </location>
</feature>
<dbReference type="InterPro" id="IPR001680">
    <property type="entry name" value="WD40_rpt"/>
</dbReference>
<sequence>MEGHSGPVICLTVFNLLLYSGSQDGTARCWVREFGNCTRVYKGAKHAIICVKLHNGILFTASVDSFVRAYDAKSGALKKLFVGHESSIQCLAIVGELMYTGGADAKLNVWAVKDVDQDIEDLTVESAADSPANGTTGLDDNIDGPEGRDDGYDQPTPATLAQQRRLHDIEQRLSSYDDVDSNSRPSP</sequence>
<dbReference type="Pfam" id="PF00400">
    <property type="entry name" value="WD40"/>
    <property type="match status" value="2"/>
</dbReference>
<evidence type="ECO:0000256" key="2">
    <source>
        <dbReference type="SAM" id="MobiDB-lite"/>
    </source>
</evidence>
<evidence type="ECO:0000313" key="4">
    <source>
        <dbReference type="Proteomes" id="UP000694843"/>
    </source>
</evidence>
<name>A0A8B7NXJ0_HYAAZ</name>
<dbReference type="KEGG" id="hazt:108674975"/>
<dbReference type="PANTHER" id="PTHR44489">
    <property type="match status" value="1"/>
</dbReference>
<dbReference type="Gene3D" id="2.130.10.10">
    <property type="entry name" value="YVTN repeat-like/Quinoprotein amine dehydrogenase"/>
    <property type="match status" value="1"/>
</dbReference>
<feature type="chain" id="PRO_5033980519" evidence="3">
    <location>
        <begin position="23"/>
        <end position="187"/>
    </location>
</feature>
<dbReference type="SMART" id="SM00320">
    <property type="entry name" value="WD40"/>
    <property type="match status" value="3"/>
</dbReference>
<dbReference type="InterPro" id="IPR044715">
    <property type="entry name" value="WDR86-like"/>
</dbReference>
<dbReference type="PANTHER" id="PTHR44489:SF11">
    <property type="entry name" value="WD REPEAT DOMAIN 86"/>
    <property type="match status" value="1"/>
</dbReference>
<dbReference type="PROSITE" id="PS50082">
    <property type="entry name" value="WD_REPEATS_2"/>
    <property type="match status" value="1"/>
</dbReference>
<dbReference type="InterPro" id="IPR015943">
    <property type="entry name" value="WD40/YVTN_repeat-like_dom_sf"/>
</dbReference>
<evidence type="ECO:0000256" key="1">
    <source>
        <dbReference type="PROSITE-ProRule" id="PRU00221"/>
    </source>
</evidence>
<dbReference type="Proteomes" id="UP000694843">
    <property type="component" value="Unplaced"/>
</dbReference>
<proteinExistence type="predicted"/>
<dbReference type="OrthoDB" id="674604at2759"/>
<keyword evidence="3" id="KW-0732">Signal</keyword>
<keyword evidence="1" id="KW-0853">WD repeat</keyword>
<accession>A0A8B7NXJ0</accession>
<protein>
    <submittedName>
        <fullName evidence="5">WD repeat-containing protein 86</fullName>
    </submittedName>
</protein>
<dbReference type="RefSeq" id="XP_018018457.1">
    <property type="nucleotide sequence ID" value="XM_018162968.2"/>
</dbReference>
<dbReference type="AlphaFoldDB" id="A0A8B7NXJ0"/>
<feature type="region of interest" description="Disordered" evidence="2">
    <location>
        <begin position="124"/>
        <end position="164"/>
    </location>
</feature>
<gene>
    <name evidence="5" type="primary">LOC108674975</name>
</gene>
<evidence type="ECO:0000313" key="5">
    <source>
        <dbReference type="RefSeq" id="XP_018018457.1"/>
    </source>
</evidence>
<reference evidence="5" key="1">
    <citation type="submission" date="2025-08" db="UniProtKB">
        <authorList>
            <consortium name="RefSeq"/>
        </authorList>
    </citation>
    <scope>IDENTIFICATION</scope>
    <source>
        <tissue evidence="5">Whole organism</tissue>
    </source>
</reference>